<dbReference type="Proteomes" id="UP000792457">
    <property type="component" value="Unassembled WGS sequence"/>
</dbReference>
<evidence type="ECO:0000256" key="6">
    <source>
        <dbReference type="ARBA" id="ARBA00022801"/>
    </source>
</evidence>
<evidence type="ECO:0000256" key="4">
    <source>
        <dbReference type="ARBA" id="ARBA00014514"/>
    </source>
</evidence>
<evidence type="ECO:0000256" key="9">
    <source>
        <dbReference type="RuleBase" id="RU366009"/>
    </source>
</evidence>
<evidence type="ECO:0000256" key="2">
    <source>
        <dbReference type="ARBA" id="ARBA00006745"/>
    </source>
</evidence>
<dbReference type="GO" id="GO:0005829">
    <property type="term" value="C:cytosol"/>
    <property type="evidence" value="ECO:0007669"/>
    <property type="project" value="TreeGrafter"/>
</dbReference>
<keyword evidence="7 9" id="KW-0862">Zinc</keyword>
<dbReference type="InterPro" id="IPR011059">
    <property type="entry name" value="Metal-dep_hydrolase_composite"/>
</dbReference>
<evidence type="ECO:0000256" key="8">
    <source>
        <dbReference type="ARBA" id="ARBA00051148"/>
    </source>
</evidence>
<comment type="pathway">
    <text evidence="1 9">Purine metabolism; guanine degradation; xanthine from guanine: step 1/1.</text>
</comment>
<organism evidence="11 12">
    <name type="scientific">Ladona fulva</name>
    <name type="common">Scarce chaser dragonfly</name>
    <name type="synonym">Libellula fulva</name>
    <dbReference type="NCBI Taxonomy" id="123851"/>
    <lineage>
        <taxon>Eukaryota</taxon>
        <taxon>Metazoa</taxon>
        <taxon>Ecdysozoa</taxon>
        <taxon>Arthropoda</taxon>
        <taxon>Hexapoda</taxon>
        <taxon>Insecta</taxon>
        <taxon>Pterygota</taxon>
        <taxon>Palaeoptera</taxon>
        <taxon>Odonata</taxon>
        <taxon>Epiprocta</taxon>
        <taxon>Anisoptera</taxon>
        <taxon>Libelluloidea</taxon>
        <taxon>Libellulidae</taxon>
        <taxon>Ladona</taxon>
    </lineage>
</organism>
<dbReference type="EMBL" id="KZ308559">
    <property type="protein sequence ID" value="KAG8231557.1"/>
    <property type="molecule type" value="Genomic_DNA"/>
</dbReference>
<dbReference type="OrthoDB" id="194468at2759"/>
<dbReference type="PANTHER" id="PTHR11271:SF6">
    <property type="entry name" value="GUANINE DEAMINASE"/>
    <property type="match status" value="1"/>
</dbReference>
<dbReference type="Gene3D" id="3.20.20.140">
    <property type="entry name" value="Metal-dependent hydrolases"/>
    <property type="match status" value="1"/>
</dbReference>
<dbReference type="AlphaFoldDB" id="A0A8K0KAS7"/>
<keyword evidence="6 9" id="KW-0378">Hydrolase</keyword>
<protein>
    <recommendedName>
        <fullName evidence="4 9">Guanine deaminase</fullName>
        <shortName evidence="9">Guanase</shortName>
        <ecNumber evidence="3 9">3.5.4.3</ecNumber>
    </recommendedName>
    <alternativeName>
        <fullName evidence="9">Guanine aminohydrolase</fullName>
    </alternativeName>
</protein>
<dbReference type="EC" id="3.5.4.3" evidence="3 9"/>
<dbReference type="InterPro" id="IPR006680">
    <property type="entry name" value="Amidohydro-rel"/>
</dbReference>
<dbReference type="InterPro" id="IPR032466">
    <property type="entry name" value="Metal_Hydrolase"/>
</dbReference>
<keyword evidence="12" id="KW-1185">Reference proteome</keyword>
<proteinExistence type="inferred from homology"/>
<sequence length="446" mass="49928">MTVYITCLLTSCFPSLDTRRLKEVFLKLGIKEMDLNDGKQNGSQSYYIIAKYNEDFLIFFSEFLMPGLVDTHIHACQYPNAGLGYDRPLLGWLEEYTFPLEAKYSDLKFAKKVYDSVVRKTLDCGTTTACYFSTIHTNGSMVLVESIIEQGQRALVGKVNMNTNHPDYYGETTESSLKETQNFIDLLLNKKNDLVKPVITPRFAITCDMKLMKELASLAKKYDIHIQTHISENIKEISFVKELFPDQESYGSVYDSAGLLTNKTILAHGVHLSDEEIKLLADRKSAISHCPLSNSHLKSGICNVRKLLQNGVKVGLGTDISGGCSPSIIQVMQGALASSVHLCFCCDEESKELAYEGEYPLALDYQEVFYLATLGGAEALAMEDKIGNFKVGKDFDALLVSMKDSSSPVDIHMPYETKELIQKFMYLGDDRNIKKVFVSGRLVKSL</sequence>
<dbReference type="NCBIfam" id="TIGR02967">
    <property type="entry name" value="guan_deamin"/>
    <property type="match status" value="1"/>
</dbReference>
<reference evidence="11" key="2">
    <citation type="submission" date="2017-10" db="EMBL/GenBank/DDBJ databases">
        <title>Ladona fulva Genome sequencing and assembly.</title>
        <authorList>
            <person name="Murali S."/>
            <person name="Richards S."/>
            <person name="Bandaranaike D."/>
            <person name="Bellair M."/>
            <person name="Blankenburg K."/>
            <person name="Chao H."/>
            <person name="Dinh H."/>
            <person name="Doddapaneni H."/>
            <person name="Dugan-Rocha S."/>
            <person name="Elkadiri S."/>
            <person name="Gnanaolivu R."/>
            <person name="Hernandez B."/>
            <person name="Skinner E."/>
            <person name="Javaid M."/>
            <person name="Lee S."/>
            <person name="Li M."/>
            <person name="Ming W."/>
            <person name="Munidasa M."/>
            <person name="Muniz J."/>
            <person name="Nguyen L."/>
            <person name="Hughes D."/>
            <person name="Osuji N."/>
            <person name="Pu L.-L."/>
            <person name="Puazo M."/>
            <person name="Qu C."/>
            <person name="Quiroz J."/>
            <person name="Raj R."/>
            <person name="Weissenberger G."/>
            <person name="Xin Y."/>
            <person name="Zou X."/>
            <person name="Han Y."/>
            <person name="Worley K."/>
            <person name="Muzny D."/>
            <person name="Gibbs R."/>
        </authorList>
    </citation>
    <scope>NUCLEOTIDE SEQUENCE</scope>
    <source>
        <strain evidence="11">Sampled in the wild</strain>
    </source>
</reference>
<dbReference type="Gene3D" id="2.30.40.10">
    <property type="entry name" value="Urease, subunit C, domain 1"/>
    <property type="match status" value="1"/>
</dbReference>
<accession>A0A8K0KAS7</accession>
<dbReference type="InterPro" id="IPR051607">
    <property type="entry name" value="Metallo-dep_hydrolases"/>
</dbReference>
<keyword evidence="5 9" id="KW-0479">Metal-binding</keyword>
<dbReference type="GO" id="GO:0008270">
    <property type="term" value="F:zinc ion binding"/>
    <property type="evidence" value="ECO:0007669"/>
    <property type="project" value="UniProtKB-UniRule"/>
</dbReference>
<comment type="similarity">
    <text evidence="2 9">Belongs to the metallo-dependent hydrolases superfamily. ATZ/TRZ family.</text>
</comment>
<evidence type="ECO:0000313" key="11">
    <source>
        <dbReference type="EMBL" id="KAG8231557.1"/>
    </source>
</evidence>
<evidence type="ECO:0000256" key="1">
    <source>
        <dbReference type="ARBA" id="ARBA00004984"/>
    </source>
</evidence>
<gene>
    <name evidence="11" type="ORF">J437_LFUL011735</name>
</gene>
<reference evidence="11" key="1">
    <citation type="submission" date="2013-04" db="EMBL/GenBank/DDBJ databases">
        <authorList>
            <person name="Qu J."/>
            <person name="Murali S.C."/>
            <person name="Bandaranaike D."/>
            <person name="Bellair M."/>
            <person name="Blankenburg K."/>
            <person name="Chao H."/>
            <person name="Dinh H."/>
            <person name="Doddapaneni H."/>
            <person name="Downs B."/>
            <person name="Dugan-Rocha S."/>
            <person name="Elkadiri S."/>
            <person name="Gnanaolivu R.D."/>
            <person name="Hernandez B."/>
            <person name="Javaid M."/>
            <person name="Jayaseelan J.C."/>
            <person name="Lee S."/>
            <person name="Li M."/>
            <person name="Ming W."/>
            <person name="Munidasa M."/>
            <person name="Muniz J."/>
            <person name="Nguyen L."/>
            <person name="Ongeri F."/>
            <person name="Osuji N."/>
            <person name="Pu L.-L."/>
            <person name="Puazo M."/>
            <person name="Qu C."/>
            <person name="Quiroz J."/>
            <person name="Raj R."/>
            <person name="Weissenberger G."/>
            <person name="Xin Y."/>
            <person name="Zou X."/>
            <person name="Han Y."/>
            <person name="Richards S."/>
            <person name="Worley K."/>
            <person name="Muzny D."/>
            <person name="Gibbs R."/>
        </authorList>
    </citation>
    <scope>NUCLEOTIDE SEQUENCE</scope>
    <source>
        <strain evidence="11">Sampled in the wild</strain>
    </source>
</reference>
<name>A0A8K0KAS7_LADFU</name>
<dbReference type="GO" id="GO:0006147">
    <property type="term" value="P:guanine catabolic process"/>
    <property type="evidence" value="ECO:0007669"/>
    <property type="project" value="UniProtKB-UniRule"/>
</dbReference>
<dbReference type="SUPFAM" id="SSF51338">
    <property type="entry name" value="Composite domain of metallo-dependent hydrolases"/>
    <property type="match status" value="1"/>
</dbReference>
<dbReference type="Pfam" id="PF01979">
    <property type="entry name" value="Amidohydro_1"/>
    <property type="match status" value="1"/>
</dbReference>
<evidence type="ECO:0000256" key="3">
    <source>
        <dbReference type="ARBA" id="ARBA00012781"/>
    </source>
</evidence>
<evidence type="ECO:0000256" key="7">
    <source>
        <dbReference type="ARBA" id="ARBA00022833"/>
    </source>
</evidence>
<comment type="caution">
    <text evidence="11">The sequence shown here is derived from an EMBL/GenBank/DDBJ whole genome shotgun (WGS) entry which is preliminary data.</text>
</comment>
<dbReference type="SUPFAM" id="SSF51556">
    <property type="entry name" value="Metallo-dependent hydrolases"/>
    <property type="match status" value="1"/>
</dbReference>
<comment type="catalytic activity">
    <reaction evidence="8 9">
        <text>guanine + H2O + H(+) = xanthine + NH4(+)</text>
        <dbReference type="Rhea" id="RHEA:14665"/>
        <dbReference type="ChEBI" id="CHEBI:15377"/>
        <dbReference type="ChEBI" id="CHEBI:15378"/>
        <dbReference type="ChEBI" id="CHEBI:16235"/>
        <dbReference type="ChEBI" id="CHEBI:17712"/>
        <dbReference type="ChEBI" id="CHEBI:28938"/>
        <dbReference type="EC" id="3.5.4.3"/>
    </reaction>
</comment>
<evidence type="ECO:0000313" key="12">
    <source>
        <dbReference type="Proteomes" id="UP000792457"/>
    </source>
</evidence>
<feature type="domain" description="Amidohydrolase-related" evidence="10">
    <location>
        <begin position="63"/>
        <end position="443"/>
    </location>
</feature>
<dbReference type="InterPro" id="IPR014311">
    <property type="entry name" value="Guanine_deaminase"/>
</dbReference>
<evidence type="ECO:0000259" key="10">
    <source>
        <dbReference type="Pfam" id="PF01979"/>
    </source>
</evidence>
<comment type="cofactor">
    <cofactor evidence="9">
        <name>Zn(2+)</name>
        <dbReference type="ChEBI" id="CHEBI:29105"/>
    </cofactor>
    <text evidence="9">Binds 1 zinc ion per subunit.</text>
</comment>
<dbReference type="GO" id="GO:0008892">
    <property type="term" value="F:guanine deaminase activity"/>
    <property type="evidence" value="ECO:0007669"/>
    <property type="project" value="UniProtKB-UniRule"/>
</dbReference>
<dbReference type="UniPathway" id="UPA00603">
    <property type="reaction ID" value="UER00660"/>
</dbReference>
<comment type="function">
    <text evidence="9">Catalyzes the hydrolytic deamination of guanine, producing xanthine and ammonia.</text>
</comment>
<dbReference type="FunFam" id="3.20.20.140:FF:000022">
    <property type="entry name" value="Guanine deaminase"/>
    <property type="match status" value="1"/>
</dbReference>
<evidence type="ECO:0000256" key="5">
    <source>
        <dbReference type="ARBA" id="ARBA00022723"/>
    </source>
</evidence>
<dbReference type="PANTHER" id="PTHR11271">
    <property type="entry name" value="GUANINE DEAMINASE"/>
    <property type="match status" value="1"/>
</dbReference>